<feature type="transmembrane region" description="Helical" evidence="1">
    <location>
        <begin position="38"/>
        <end position="61"/>
    </location>
</feature>
<reference evidence="2 3" key="1">
    <citation type="submission" date="2019-07" db="EMBL/GenBank/DDBJ databases">
        <title>Whole genome shotgun sequence of Staphylococcus kloosii NBRC 109624.</title>
        <authorList>
            <person name="Hosoyama A."/>
            <person name="Uohara A."/>
            <person name="Ohji S."/>
            <person name="Ichikawa N."/>
        </authorList>
    </citation>
    <scope>NUCLEOTIDE SEQUENCE [LARGE SCALE GENOMIC DNA]</scope>
    <source>
        <strain evidence="2 3">NBRC 109624</strain>
    </source>
</reference>
<evidence type="ECO:0000313" key="3">
    <source>
        <dbReference type="Proteomes" id="UP000321040"/>
    </source>
</evidence>
<keyword evidence="1" id="KW-0472">Membrane</keyword>
<evidence type="ECO:0008006" key="4">
    <source>
        <dbReference type="Google" id="ProtNLM"/>
    </source>
</evidence>
<feature type="transmembrane region" description="Helical" evidence="1">
    <location>
        <begin position="67"/>
        <end position="91"/>
    </location>
</feature>
<sequence>MEFILLLCSSGVAGLFSYIYLDYLSIFDTEKSEIKKMFSILFSLVSIGIFILVNNFIGIIIKNELLSISIALLISAMLIIFVLNKYIYVFLINIFRSHMNKTRIDFQKNALIHEHAIDFVLSNSKMSYYIECYNDEFIEKPAMYGLIAKHEVDNNLDVSFIISTTSKFTNQKLAKADSYYVYHKTNTTSYYKIYGFKD</sequence>
<dbReference type="EMBL" id="BKAQ01000004">
    <property type="protein sequence ID" value="GEP81453.1"/>
    <property type="molecule type" value="Genomic_DNA"/>
</dbReference>
<evidence type="ECO:0000313" key="2">
    <source>
        <dbReference type="EMBL" id="GEP81453.1"/>
    </source>
</evidence>
<evidence type="ECO:0000256" key="1">
    <source>
        <dbReference type="SAM" id="Phobius"/>
    </source>
</evidence>
<keyword evidence="1" id="KW-1133">Transmembrane helix</keyword>
<keyword evidence="1" id="KW-0812">Transmembrane</keyword>
<dbReference type="Proteomes" id="UP000321040">
    <property type="component" value="Unassembled WGS sequence"/>
</dbReference>
<accession>A0ABQ0XJ11</accession>
<proteinExistence type="predicted"/>
<feature type="transmembrane region" description="Helical" evidence="1">
    <location>
        <begin position="6"/>
        <end position="26"/>
    </location>
</feature>
<gene>
    <name evidence="2" type="ORF">SKL01_06310</name>
</gene>
<organism evidence="2 3">
    <name type="scientific">Staphylococcus kloosii</name>
    <dbReference type="NCBI Taxonomy" id="29384"/>
    <lineage>
        <taxon>Bacteria</taxon>
        <taxon>Bacillati</taxon>
        <taxon>Bacillota</taxon>
        <taxon>Bacilli</taxon>
        <taxon>Bacillales</taxon>
        <taxon>Staphylococcaceae</taxon>
        <taxon>Staphylococcus</taxon>
    </lineage>
</organism>
<keyword evidence="3" id="KW-1185">Reference proteome</keyword>
<name>A0ABQ0XJ11_9STAP</name>
<comment type="caution">
    <text evidence="2">The sequence shown here is derived from an EMBL/GenBank/DDBJ whole genome shotgun (WGS) entry which is preliminary data.</text>
</comment>
<protein>
    <recommendedName>
        <fullName evidence="4">Phage protein</fullName>
    </recommendedName>
</protein>